<evidence type="ECO:0000256" key="2">
    <source>
        <dbReference type="SAM" id="Phobius"/>
    </source>
</evidence>
<feature type="region of interest" description="Disordered" evidence="1">
    <location>
        <begin position="244"/>
        <end position="265"/>
    </location>
</feature>
<dbReference type="OrthoDB" id="6159398at2759"/>
<keyword evidence="3" id="KW-0732">Signal</keyword>
<dbReference type="InParanoid" id="A0A7M7NEQ4"/>
<feature type="compositionally biased region" description="Basic and acidic residues" evidence="1">
    <location>
        <begin position="361"/>
        <end position="374"/>
    </location>
</feature>
<dbReference type="AlphaFoldDB" id="A0A7M7NEQ4"/>
<evidence type="ECO:0000256" key="3">
    <source>
        <dbReference type="SAM" id="SignalP"/>
    </source>
</evidence>
<dbReference type="RefSeq" id="XP_030833936.1">
    <property type="nucleotide sequence ID" value="XM_030978076.1"/>
</dbReference>
<dbReference type="InterPro" id="IPR007110">
    <property type="entry name" value="Ig-like_dom"/>
</dbReference>
<dbReference type="SUPFAM" id="SSF48726">
    <property type="entry name" value="Immunoglobulin"/>
    <property type="match status" value="2"/>
</dbReference>
<feature type="transmembrane region" description="Helical" evidence="2">
    <location>
        <begin position="271"/>
        <end position="294"/>
    </location>
</feature>
<dbReference type="SMART" id="SM00409">
    <property type="entry name" value="IG"/>
    <property type="match status" value="1"/>
</dbReference>
<feature type="compositionally biased region" description="Polar residues" evidence="1">
    <location>
        <begin position="341"/>
        <end position="356"/>
    </location>
</feature>
<dbReference type="Gene3D" id="2.60.40.10">
    <property type="entry name" value="Immunoglobulins"/>
    <property type="match status" value="2"/>
</dbReference>
<feature type="compositionally biased region" description="Basic and acidic residues" evidence="1">
    <location>
        <begin position="382"/>
        <end position="401"/>
    </location>
</feature>
<keyword evidence="6" id="KW-1185">Reference proteome</keyword>
<organism evidence="5 6">
    <name type="scientific">Strongylocentrotus purpuratus</name>
    <name type="common">Purple sea urchin</name>
    <dbReference type="NCBI Taxonomy" id="7668"/>
    <lineage>
        <taxon>Eukaryota</taxon>
        <taxon>Metazoa</taxon>
        <taxon>Echinodermata</taxon>
        <taxon>Eleutherozoa</taxon>
        <taxon>Echinozoa</taxon>
        <taxon>Echinoidea</taxon>
        <taxon>Euechinoidea</taxon>
        <taxon>Echinacea</taxon>
        <taxon>Camarodonta</taxon>
        <taxon>Echinidea</taxon>
        <taxon>Strongylocentrotidae</taxon>
        <taxon>Strongylocentrotus</taxon>
    </lineage>
</organism>
<dbReference type="KEGG" id="spu:762799"/>
<feature type="domain" description="Ig-like" evidence="4">
    <location>
        <begin position="134"/>
        <end position="229"/>
    </location>
</feature>
<feature type="domain" description="Ig-like" evidence="4">
    <location>
        <begin position="37"/>
        <end position="107"/>
    </location>
</feature>
<dbReference type="EnsemblMetazoa" id="XM_030978076">
    <property type="protein sequence ID" value="XP_030833936"/>
    <property type="gene ID" value="LOC762799"/>
</dbReference>
<dbReference type="InterPro" id="IPR003599">
    <property type="entry name" value="Ig_sub"/>
</dbReference>
<keyword evidence="2" id="KW-0812">Transmembrane</keyword>
<reference evidence="5" key="2">
    <citation type="submission" date="2021-01" db="UniProtKB">
        <authorList>
            <consortium name="EnsemblMetazoa"/>
        </authorList>
    </citation>
    <scope>IDENTIFICATION</scope>
</reference>
<reference evidence="6" key="1">
    <citation type="submission" date="2015-02" db="EMBL/GenBank/DDBJ databases">
        <title>Genome sequencing for Strongylocentrotus purpuratus.</title>
        <authorList>
            <person name="Murali S."/>
            <person name="Liu Y."/>
            <person name="Vee V."/>
            <person name="English A."/>
            <person name="Wang M."/>
            <person name="Skinner E."/>
            <person name="Han Y."/>
            <person name="Muzny D.M."/>
            <person name="Worley K.C."/>
            <person name="Gibbs R.A."/>
        </authorList>
    </citation>
    <scope>NUCLEOTIDE SEQUENCE</scope>
</reference>
<dbReference type="PROSITE" id="PS50835">
    <property type="entry name" value="IG_LIKE"/>
    <property type="match status" value="2"/>
</dbReference>
<feature type="chain" id="PRO_5029900109" description="Ig-like domain-containing protein" evidence="3">
    <location>
        <begin position="25"/>
        <end position="425"/>
    </location>
</feature>
<dbReference type="OMA" id="CHINVAN"/>
<feature type="region of interest" description="Disordered" evidence="1">
    <location>
        <begin position="315"/>
        <end position="425"/>
    </location>
</feature>
<name>A0A7M7NEQ4_STRPU</name>
<evidence type="ECO:0000313" key="5">
    <source>
        <dbReference type="EnsemblMetazoa" id="XP_030833936"/>
    </source>
</evidence>
<keyword evidence="2" id="KW-0472">Membrane</keyword>
<proteinExistence type="predicted"/>
<feature type="signal peptide" evidence="3">
    <location>
        <begin position="1"/>
        <end position="24"/>
    </location>
</feature>
<accession>A0A7M7NEQ4</accession>
<dbReference type="Pfam" id="PF07654">
    <property type="entry name" value="C1-set"/>
    <property type="match status" value="1"/>
</dbReference>
<protein>
    <recommendedName>
        <fullName evidence="4">Ig-like domain-containing protein</fullName>
    </recommendedName>
</protein>
<dbReference type="InterPro" id="IPR036179">
    <property type="entry name" value="Ig-like_dom_sf"/>
</dbReference>
<dbReference type="Proteomes" id="UP000007110">
    <property type="component" value="Unassembled WGS sequence"/>
</dbReference>
<keyword evidence="2" id="KW-1133">Transmembrane helix</keyword>
<dbReference type="GeneID" id="762799"/>
<feature type="compositionally biased region" description="Gly residues" evidence="1">
    <location>
        <begin position="405"/>
        <end position="425"/>
    </location>
</feature>
<dbReference type="InterPro" id="IPR013783">
    <property type="entry name" value="Ig-like_fold"/>
</dbReference>
<sequence>MDNMAKKYIFFLLVCWISFKGCAGEITVQGSVTFWVEDSPASLSCRVTGSPTSVTWTAGVDVITKWNVNDGVTLYRSDGKYGMTGDGTNFVLTINNISVSDARGYSCGHAIDLTTILFNTTQVTVNDAPREPYPTIKECSNETDDHCHINVANYTYATNVTCAVTHFFPNVTITWSLRGVYIAPVEVKLHLSDDDGTYCKFVTIMASPQDDMYVCTVTGEALRDVDTMSIRAMVKGGYGYVGSTTESPDVTTKDTESGGGGGQSSSSNVGLIIGIVIACAFVCMFGLFMVYVVYVKRRDQGKDSTLEYRYSDLNKKPAGSMAEDDERIAGGHKAPRAGEPKTTTGTDDNFVLSQEVYNADEGDKKEEKKPKEDTPENNETSPDPKESGQGGDHSDHQDHSHSYSSGGGGSGGGGGDSGGGGGGGD</sequence>
<dbReference type="InterPro" id="IPR003597">
    <property type="entry name" value="Ig_C1-set"/>
</dbReference>
<evidence type="ECO:0000259" key="4">
    <source>
        <dbReference type="PROSITE" id="PS50835"/>
    </source>
</evidence>
<evidence type="ECO:0000313" key="6">
    <source>
        <dbReference type="Proteomes" id="UP000007110"/>
    </source>
</evidence>
<evidence type="ECO:0000256" key="1">
    <source>
        <dbReference type="SAM" id="MobiDB-lite"/>
    </source>
</evidence>